<comment type="catalytic activity">
    <reaction evidence="5 6">
        <text>NAD(+) + ATP = ADP + NADP(+) + H(+)</text>
        <dbReference type="Rhea" id="RHEA:18629"/>
        <dbReference type="ChEBI" id="CHEBI:15378"/>
        <dbReference type="ChEBI" id="CHEBI:30616"/>
        <dbReference type="ChEBI" id="CHEBI:57540"/>
        <dbReference type="ChEBI" id="CHEBI:58349"/>
        <dbReference type="ChEBI" id="CHEBI:456216"/>
        <dbReference type="EC" id="2.7.1.23"/>
    </reaction>
</comment>
<protein>
    <recommendedName>
        <fullName evidence="6">NAD kinase</fullName>
        <ecNumber evidence="6">2.7.1.23</ecNumber>
    </recommendedName>
    <alternativeName>
        <fullName evidence="6">ATP-dependent NAD kinase</fullName>
    </alternativeName>
</protein>
<feature type="region of interest" description="Disordered" evidence="7">
    <location>
        <begin position="322"/>
        <end position="373"/>
    </location>
</feature>
<evidence type="ECO:0000313" key="9">
    <source>
        <dbReference type="Proteomes" id="UP001204746"/>
    </source>
</evidence>
<dbReference type="PANTHER" id="PTHR20275">
    <property type="entry name" value="NAD KINASE"/>
    <property type="match status" value="1"/>
</dbReference>
<dbReference type="EC" id="2.7.1.23" evidence="6"/>
<dbReference type="InterPro" id="IPR002504">
    <property type="entry name" value="NADK"/>
</dbReference>
<gene>
    <name evidence="6" type="primary">nadK</name>
    <name evidence="8" type="ORF">NP777_03320</name>
</gene>
<dbReference type="SUPFAM" id="SSF111331">
    <property type="entry name" value="NAD kinase/diacylglycerol kinase-like"/>
    <property type="match status" value="1"/>
</dbReference>
<evidence type="ECO:0000313" key="8">
    <source>
        <dbReference type="EMBL" id="MCQ8187300.1"/>
    </source>
</evidence>
<feature type="compositionally biased region" description="Basic and acidic residues" evidence="7">
    <location>
        <begin position="364"/>
        <end position="373"/>
    </location>
</feature>
<comment type="function">
    <text evidence="6">Involved in the regulation of the intracellular balance of NAD and NADP, and is a key enzyme in the biosynthesis of NADP. Catalyzes specifically the phosphorylation on 2'-hydroxyl of the adenosine moiety of NAD to yield NADP.</text>
</comment>
<feature type="compositionally biased region" description="Pro residues" evidence="7">
    <location>
        <begin position="324"/>
        <end position="338"/>
    </location>
</feature>
<feature type="binding site" evidence="6">
    <location>
        <begin position="177"/>
        <end position="178"/>
    </location>
    <ligand>
        <name>NAD(+)</name>
        <dbReference type="ChEBI" id="CHEBI:57540"/>
    </ligand>
</feature>
<keyword evidence="4 6" id="KW-0520">NAD</keyword>
<dbReference type="GO" id="GO:0016301">
    <property type="term" value="F:kinase activity"/>
    <property type="evidence" value="ECO:0007669"/>
    <property type="project" value="UniProtKB-KW"/>
</dbReference>
<keyword evidence="6" id="KW-0547">Nucleotide-binding</keyword>
<keyword evidence="6" id="KW-0067">ATP-binding</keyword>
<dbReference type="Proteomes" id="UP001204746">
    <property type="component" value="Unassembled WGS sequence"/>
</dbReference>
<dbReference type="EMBL" id="JANIAA010000001">
    <property type="protein sequence ID" value="MCQ8187300.1"/>
    <property type="molecule type" value="Genomic_DNA"/>
</dbReference>
<dbReference type="RefSeq" id="WP_256648471.1">
    <property type="nucleotide sequence ID" value="NZ_JANIAA010000001.1"/>
</dbReference>
<keyword evidence="6" id="KW-0963">Cytoplasm</keyword>
<comment type="cofactor">
    <cofactor evidence="6">
        <name>a divalent metal cation</name>
        <dbReference type="ChEBI" id="CHEBI:60240"/>
    </cofactor>
</comment>
<feature type="binding site" evidence="6">
    <location>
        <position position="207"/>
    </location>
    <ligand>
        <name>NAD(+)</name>
        <dbReference type="ChEBI" id="CHEBI:57540"/>
    </ligand>
</feature>
<evidence type="ECO:0000256" key="5">
    <source>
        <dbReference type="ARBA" id="ARBA00047925"/>
    </source>
</evidence>
<feature type="binding site" evidence="6">
    <location>
        <position position="242"/>
    </location>
    <ligand>
        <name>NAD(+)</name>
        <dbReference type="ChEBI" id="CHEBI:57540"/>
    </ligand>
</feature>
<keyword evidence="3 6" id="KW-0521">NADP</keyword>
<dbReference type="Gene3D" id="2.60.200.30">
    <property type="entry name" value="Probable inorganic polyphosphate/atp-NAD kinase, domain 2"/>
    <property type="match status" value="1"/>
</dbReference>
<feature type="binding site" evidence="6">
    <location>
        <position position="74"/>
    </location>
    <ligand>
        <name>NAD(+)</name>
        <dbReference type="ChEBI" id="CHEBI:57540"/>
    </ligand>
</feature>
<organism evidence="8 9">
    <name type="scientific">Streptomyces rugosispiralis</name>
    <dbReference type="NCBI Taxonomy" id="2967341"/>
    <lineage>
        <taxon>Bacteria</taxon>
        <taxon>Bacillati</taxon>
        <taxon>Actinomycetota</taxon>
        <taxon>Actinomycetes</taxon>
        <taxon>Kitasatosporales</taxon>
        <taxon>Streptomycetaceae</taxon>
        <taxon>Streptomyces</taxon>
    </lineage>
</organism>
<dbReference type="Pfam" id="PF01513">
    <property type="entry name" value="NAD_kinase"/>
    <property type="match status" value="1"/>
</dbReference>
<proteinExistence type="inferred from homology"/>
<evidence type="ECO:0000256" key="2">
    <source>
        <dbReference type="ARBA" id="ARBA00022777"/>
    </source>
</evidence>
<dbReference type="Pfam" id="PF20143">
    <property type="entry name" value="NAD_kinase_C"/>
    <property type="match status" value="1"/>
</dbReference>
<dbReference type="InterPro" id="IPR017438">
    <property type="entry name" value="ATP-NAD_kinase_N"/>
</dbReference>
<dbReference type="InterPro" id="IPR016064">
    <property type="entry name" value="NAD/diacylglycerol_kinase_sf"/>
</dbReference>
<sequence length="373" mass="39627">MAVNRLGMVVHQARPTAVAAARTARAWAAAHGISCFELDVWRGDQPRRSAQEESAAAGHPDLIVTFGGDGTFLRGARLAARNGAAALGVNVGRVGFLTEISVDQVEDALNAVHEGRATIEERMLLTLRASRPLEMPEGMEALLRYGRGPVPPPPKVRPGRGAEEVGWGIPLDVNAVNDVVFEKLARDRQAGLGVYVSAQLLASYSADAVVVATPTGSTAYSFAAGGPVVSPYLDAVVFTPVAPHIAFDRTVVAAVDEPVAVRVLPTSGQVAVSLDGQLRGVLNPGDWVAAYRAPARLRLVRLAPTQFYHRLRERFRLADSPAADPAPPFYRPSAPIPPDLAHLRFPPAPDDPPGPDSDDPPGPDSDRGSDDRR</sequence>
<feature type="compositionally biased region" description="Pro residues" evidence="7">
    <location>
        <begin position="346"/>
        <end position="355"/>
    </location>
</feature>
<accession>A0ABT1UQA1</accession>
<name>A0ABT1UQA1_9ACTN</name>
<comment type="similarity">
    <text evidence="6">Belongs to the NAD kinase family.</text>
</comment>
<keyword evidence="2 6" id="KW-0418">Kinase</keyword>
<keyword evidence="9" id="KW-1185">Reference proteome</keyword>
<evidence type="ECO:0000256" key="6">
    <source>
        <dbReference type="HAMAP-Rule" id="MF_00361"/>
    </source>
</evidence>
<dbReference type="PANTHER" id="PTHR20275:SF0">
    <property type="entry name" value="NAD KINASE"/>
    <property type="match status" value="1"/>
</dbReference>
<keyword evidence="1 6" id="KW-0808">Transferase</keyword>
<comment type="subcellular location">
    <subcellularLocation>
        <location evidence="6">Cytoplasm</location>
    </subcellularLocation>
</comment>
<feature type="binding site" evidence="6">
    <location>
        <position position="188"/>
    </location>
    <ligand>
        <name>NAD(+)</name>
        <dbReference type="ChEBI" id="CHEBI:57540"/>
    </ligand>
</feature>
<dbReference type="InterPro" id="IPR017437">
    <property type="entry name" value="ATP-NAD_kinase_PpnK-typ_C"/>
</dbReference>
<dbReference type="HAMAP" id="MF_00361">
    <property type="entry name" value="NAD_kinase"/>
    <property type="match status" value="1"/>
</dbReference>
<feature type="active site" description="Proton acceptor" evidence="6">
    <location>
        <position position="69"/>
    </location>
</feature>
<comment type="caution">
    <text evidence="8">The sequence shown here is derived from an EMBL/GenBank/DDBJ whole genome shotgun (WGS) entry which is preliminary data.</text>
</comment>
<comment type="caution">
    <text evidence="6">Lacks conserved residue(s) required for the propagation of feature annotation.</text>
</comment>
<dbReference type="Gene3D" id="3.40.50.10330">
    <property type="entry name" value="Probable inorganic polyphosphate/atp-NAD kinase, domain 1"/>
    <property type="match status" value="1"/>
</dbReference>
<evidence type="ECO:0000256" key="4">
    <source>
        <dbReference type="ARBA" id="ARBA00023027"/>
    </source>
</evidence>
<feature type="binding site" evidence="6">
    <location>
        <begin position="69"/>
        <end position="70"/>
    </location>
    <ligand>
        <name>NAD(+)</name>
        <dbReference type="ChEBI" id="CHEBI:57540"/>
    </ligand>
</feature>
<reference evidence="8 9" key="1">
    <citation type="submission" date="2022-07" db="EMBL/GenBank/DDBJ databases">
        <authorList>
            <person name="Phongsopitanun W."/>
            <person name="Tanasupawat S."/>
        </authorList>
    </citation>
    <scope>NUCLEOTIDE SEQUENCE [LARGE SCALE GENOMIC DNA]</scope>
    <source>
        <strain evidence="8 9">RCU-064</strain>
    </source>
</reference>
<feature type="binding site" evidence="6">
    <location>
        <position position="277"/>
    </location>
    <ligand>
        <name>NAD(+)</name>
        <dbReference type="ChEBI" id="CHEBI:57540"/>
    </ligand>
</feature>
<evidence type="ECO:0000256" key="3">
    <source>
        <dbReference type="ARBA" id="ARBA00022857"/>
    </source>
</evidence>
<evidence type="ECO:0000256" key="7">
    <source>
        <dbReference type="SAM" id="MobiDB-lite"/>
    </source>
</evidence>
<evidence type="ECO:0000256" key="1">
    <source>
        <dbReference type="ARBA" id="ARBA00022679"/>
    </source>
</evidence>